<dbReference type="InterPro" id="IPR019734">
    <property type="entry name" value="TPR_rpt"/>
</dbReference>
<dbReference type="GO" id="GO:0008236">
    <property type="term" value="F:serine-type peptidase activity"/>
    <property type="evidence" value="ECO:0007669"/>
    <property type="project" value="InterPro"/>
</dbReference>
<protein>
    <submittedName>
        <fullName evidence="6">N-terminal domain of Peptidase_S41</fullName>
    </submittedName>
</protein>
<evidence type="ECO:0000313" key="6">
    <source>
        <dbReference type="EMBL" id="SFH44053.1"/>
    </source>
</evidence>
<accession>A0A1I3A1U0</accession>
<evidence type="ECO:0000256" key="1">
    <source>
        <dbReference type="ARBA" id="ARBA00022737"/>
    </source>
</evidence>
<dbReference type="Gene3D" id="3.90.226.10">
    <property type="entry name" value="2-enoyl-CoA Hydratase, Chain A, domain 1"/>
    <property type="match status" value="1"/>
</dbReference>
<keyword evidence="1" id="KW-0677">Repeat</keyword>
<dbReference type="InterPro" id="IPR011990">
    <property type="entry name" value="TPR-like_helical_dom_sf"/>
</dbReference>
<dbReference type="PANTHER" id="PTHR11261:SF3">
    <property type="entry name" value="RETINOL-BINDING PROTEIN 3"/>
    <property type="match status" value="1"/>
</dbReference>
<dbReference type="OrthoDB" id="6397760at2"/>
<dbReference type="EMBL" id="FOPP01000012">
    <property type="protein sequence ID" value="SFH44053.1"/>
    <property type="molecule type" value="Genomic_DNA"/>
</dbReference>
<dbReference type="Pfam" id="PF11918">
    <property type="entry name" value="Peptidase_S41_N"/>
    <property type="match status" value="1"/>
</dbReference>
<evidence type="ECO:0000256" key="4">
    <source>
        <dbReference type="SAM" id="SignalP"/>
    </source>
</evidence>
<dbReference type="SUPFAM" id="SSF48452">
    <property type="entry name" value="TPR-like"/>
    <property type="match status" value="1"/>
</dbReference>
<dbReference type="PROSITE" id="PS50293">
    <property type="entry name" value="TPR_REGION"/>
    <property type="match status" value="1"/>
</dbReference>
<dbReference type="Gene3D" id="1.25.40.10">
    <property type="entry name" value="Tetratricopeptide repeat domain"/>
    <property type="match status" value="1"/>
</dbReference>
<name>A0A1I3A1U0_9SPHI</name>
<dbReference type="SUPFAM" id="SSF52096">
    <property type="entry name" value="ClpP/crotonase"/>
    <property type="match status" value="1"/>
</dbReference>
<keyword evidence="7" id="KW-1185">Reference proteome</keyword>
<evidence type="ECO:0000256" key="3">
    <source>
        <dbReference type="PROSITE-ProRule" id="PRU00339"/>
    </source>
</evidence>
<dbReference type="RefSeq" id="WP_090997380.1">
    <property type="nucleotide sequence ID" value="NZ_FOPP01000012.1"/>
</dbReference>
<reference evidence="6 7" key="1">
    <citation type="submission" date="2016-10" db="EMBL/GenBank/DDBJ databases">
        <authorList>
            <person name="de Groot N.N."/>
        </authorList>
    </citation>
    <scope>NUCLEOTIDE SEQUENCE [LARGE SCALE GENOMIC DNA]</scope>
    <source>
        <strain evidence="6 7">DSM 18684</strain>
    </source>
</reference>
<dbReference type="InterPro" id="IPR029045">
    <property type="entry name" value="ClpP/crotonase-like_dom_sf"/>
</dbReference>
<dbReference type="InterPro" id="IPR013105">
    <property type="entry name" value="TPR_2"/>
</dbReference>
<dbReference type="GO" id="GO:0006508">
    <property type="term" value="P:proteolysis"/>
    <property type="evidence" value="ECO:0007669"/>
    <property type="project" value="InterPro"/>
</dbReference>
<dbReference type="STRING" id="414048.SAMN04489864_112105"/>
<feature type="repeat" description="TPR" evidence="3">
    <location>
        <begin position="370"/>
        <end position="403"/>
    </location>
</feature>
<sequence>MMKSYFKMILLMLFVTIKNAAAQEKRVLQIKEKNAVITSIKMHLAESYIDLGLSKEMITELDKYLKSGKYNKTTNPSEFSKTVTADLQCISKDLHLNVRFEPERIAQEKRAVSEEMKLETEKKMAMQMAEINYGFAEAKILDGNIGYLNLRMFADVKYAEQTATATMNFLSNTKAIIIDLRTNGGGVPNMMQLLVSYFFDEKPVLLSDFYERKTDTKTQLYSVENVAGKRSPNKPLYILTSKQTFSAAEAFAYTLRHLDKATVVGEVTKGGANRTKRISLNEEFTISVPYIQAIHPITKTNWEGKGVQPDIKTSEKAAFVNAYIDAINKTAKSNKNVLFNKIGYAFLKENSVYNAIEVFHENVKQFPNNANAWDSLGEAYFINNDKENALKSYQKAVELDPNLSSAKEMVQKLKSH</sequence>
<keyword evidence="4" id="KW-0732">Signal</keyword>
<dbReference type="CDD" id="cd07563">
    <property type="entry name" value="Peptidase_S41_IRBP"/>
    <property type="match status" value="1"/>
</dbReference>
<dbReference type="SMART" id="SM00028">
    <property type="entry name" value="TPR"/>
    <property type="match status" value="2"/>
</dbReference>
<dbReference type="PANTHER" id="PTHR11261">
    <property type="entry name" value="INTERPHOTORECEPTOR RETINOID-BINDING PROTEIN"/>
    <property type="match status" value="1"/>
</dbReference>
<feature type="chain" id="PRO_5011716131" evidence="4">
    <location>
        <begin position="23"/>
        <end position="416"/>
    </location>
</feature>
<dbReference type="Pfam" id="PF03572">
    <property type="entry name" value="Peptidase_S41"/>
    <property type="match status" value="1"/>
</dbReference>
<evidence type="ECO:0000256" key="2">
    <source>
        <dbReference type="ARBA" id="ARBA00022803"/>
    </source>
</evidence>
<organism evidence="6 7">
    <name type="scientific">Pedobacter insulae</name>
    <dbReference type="NCBI Taxonomy" id="414048"/>
    <lineage>
        <taxon>Bacteria</taxon>
        <taxon>Pseudomonadati</taxon>
        <taxon>Bacteroidota</taxon>
        <taxon>Sphingobacteriia</taxon>
        <taxon>Sphingobacteriales</taxon>
        <taxon>Sphingobacteriaceae</taxon>
        <taxon>Pedobacter</taxon>
    </lineage>
</organism>
<gene>
    <name evidence="6" type="ORF">SAMN04489864_112105</name>
</gene>
<dbReference type="InterPro" id="IPR005151">
    <property type="entry name" value="Tail-specific_protease"/>
</dbReference>
<dbReference type="Pfam" id="PF07719">
    <property type="entry name" value="TPR_2"/>
    <property type="match status" value="1"/>
</dbReference>
<feature type="domain" description="Tail specific protease" evidence="5">
    <location>
        <begin position="117"/>
        <end position="314"/>
    </location>
</feature>
<keyword evidence="2 3" id="KW-0802">TPR repeat</keyword>
<dbReference type="SMART" id="SM00245">
    <property type="entry name" value="TSPc"/>
    <property type="match status" value="1"/>
</dbReference>
<feature type="signal peptide" evidence="4">
    <location>
        <begin position="1"/>
        <end position="22"/>
    </location>
</feature>
<proteinExistence type="predicted"/>
<dbReference type="Proteomes" id="UP000199666">
    <property type="component" value="Unassembled WGS sequence"/>
</dbReference>
<evidence type="ECO:0000259" key="5">
    <source>
        <dbReference type="SMART" id="SM00245"/>
    </source>
</evidence>
<dbReference type="AlphaFoldDB" id="A0A1I3A1U0"/>
<dbReference type="Gene3D" id="3.30.750.44">
    <property type="match status" value="1"/>
</dbReference>
<dbReference type="PROSITE" id="PS50005">
    <property type="entry name" value="TPR"/>
    <property type="match status" value="1"/>
</dbReference>
<evidence type="ECO:0000313" key="7">
    <source>
        <dbReference type="Proteomes" id="UP000199666"/>
    </source>
</evidence>